<dbReference type="NCBIfam" id="TIGR00632">
    <property type="entry name" value="vsr"/>
    <property type="match status" value="1"/>
</dbReference>
<dbReference type="GO" id="GO:0006298">
    <property type="term" value="P:mismatch repair"/>
    <property type="evidence" value="ECO:0007669"/>
    <property type="project" value="UniProtKB-UniRule"/>
</dbReference>
<evidence type="ECO:0000256" key="5">
    <source>
        <dbReference type="ARBA" id="ARBA00023204"/>
    </source>
</evidence>
<proteinExistence type="inferred from homology"/>
<evidence type="ECO:0000256" key="6">
    <source>
        <dbReference type="PIRNR" id="PIRNR018267"/>
    </source>
</evidence>
<evidence type="ECO:0000313" key="9">
    <source>
        <dbReference type="Proteomes" id="UP000314223"/>
    </source>
</evidence>
<dbReference type="RefSeq" id="WP_139469498.1">
    <property type="nucleotide sequence ID" value="NZ_VDMQ01000009.1"/>
</dbReference>
<evidence type="ECO:0000256" key="7">
    <source>
        <dbReference type="SAM" id="MobiDB-lite"/>
    </source>
</evidence>
<reference evidence="8 9" key="1">
    <citation type="submission" date="2019-06" db="EMBL/GenBank/DDBJ databases">
        <authorList>
            <person name="Mardanova A.M."/>
            <person name="Pudova D.S."/>
            <person name="Shagimardanova E.I."/>
            <person name="Gogoleva N.E."/>
            <person name="Lutfullin M.T."/>
            <person name="Hadieva G.F."/>
            <person name="Sharipova M.R."/>
        </authorList>
    </citation>
    <scope>NUCLEOTIDE SEQUENCE [LARGE SCALE GENOMIC DNA]</scope>
    <source>
        <strain evidence="8 9">MG-1</strain>
    </source>
</reference>
<name>A0A5C4WYY0_9MICO</name>
<keyword evidence="2 6" id="KW-0255">Endonuclease</keyword>
<keyword evidence="4 6" id="KW-0378">Hydrolase</keyword>
<evidence type="ECO:0000313" key="8">
    <source>
        <dbReference type="EMBL" id="TNM53564.1"/>
    </source>
</evidence>
<keyword evidence="3 6" id="KW-0227">DNA damage</keyword>
<dbReference type="GO" id="GO:0016787">
    <property type="term" value="F:hydrolase activity"/>
    <property type="evidence" value="ECO:0007669"/>
    <property type="project" value="UniProtKB-KW"/>
</dbReference>
<organism evidence="8 9">
    <name type="scientific">Brevibacterium sediminis</name>
    <dbReference type="NCBI Taxonomy" id="1857024"/>
    <lineage>
        <taxon>Bacteria</taxon>
        <taxon>Bacillati</taxon>
        <taxon>Actinomycetota</taxon>
        <taxon>Actinomycetes</taxon>
        <taxon>Micrococcales</taxon>
        <taxon>Brevibacteriaceae</taxon>
        <taxon>Brevibacterium</taxon>
    </lineage>
</organism>
<protein>
    <recommendedName>
        <fullName evidence="6">Very short patch repair endonuclease</fullName>
        <ecNumber evidence="6">3.1.-.-</ecNumber>
    </recommendedName>
</protein>
<dbReference type="InterPro" id="IPR004603">
    <property type="entry name" value="DNA_mismatch_endonuc_vsr"/>
</dbReference>
<dbReference type="GO" id="GO:0004519">
    <property type="term" value="F:endonuclease activity"/>
    <property type="evidence" value="ECO:0007669"/>
    <property type="project" value="UniProtKB-KW"/>
</dbReference>
<keyword evidence="5 6" id="KW-0234">DNA repair</keyword>
<dbReference type="AlphaFoldDB" id="A0A5C4WYY0"/>
<comment type="function">
    <text evidence="6">May nick specific sequences that contain T:G mispairs resulting from m5C-deamination.</text>
</comment>
<dbReference type="Proteomes" id="UP000314223">
    <property type="component" value="Unassembled WGS sequence"/>
</dbReference>
<dbReference type="InterPro" id="IPR011335">
    <property type="entry name" value="Restrct_endonuc-II-like"/>
</dbReference>
<dbReference type="Pfam" id="PF03852">
    <property type="entry name" value="Vsr"/>
    <property type="match status" value="1"/>
</dbReference>
<feature type="region of interest" description="Disordered" evidence="7">
    <location>
        <begin position="1"/>
        <end position="22"/>
    </location>
</feature>
<evidence type="ECO:0000256" key="1">
    <source>
        <dbReference type="ARBA" id="ARBA00022722"/>
    </source>
</evidence>
<dbReference type="EC" id="3.1.-.-" evidence="6"/>
<dbReference type="SUPFAM" id="SSF52980">
    <property type="entry name" value="Restriction endonuclease-like"/>
    <property type="match status" value="1"/>
</dbReference>
<sequence>MEASWASSEHARRTMRANRRRDTKPELALRSMLHSRGLRFRVDCSPMRGVRSRADIVFSKAKIVVFVDGCFWHGCPEHFIMPKTNTDYWSTKISRNSERDSAVNRKLKDAGWTVIRVWEHEDSSAAADRIEAEWKRAVQ</sequence>
<dbReference type="CDD" id="cd00221">
    <property type="entry name" value="Vsr"/>
    <property type="match status" value="1"/>
</dbReference>
<keyword evidence="1 6" id="KW-0540">Nuclease</keyword>
<accession>A0A5C4WYY0</accession>
<dbReference type="EMBL" id="VDMQ01000009">
    <property type="protein sequence ID" value="TNM53564.1"/>
    <property type="molecule type" value="Genomic_DNA"/>
</dbReference>
<evidence type="ECO:0000256" key="3">
    <source>
        <dbReference type="ARBA" id="ARBA00022763"/>
    </source>
</evidence>
<comment type="similarity">
    <text evidence="6">Belongs to the vsr family.</text>
</comment>
<feature type="compositionally biased region" description="Basic residues" evidence="7">
    <location>
        <begin position="13"/>
        <end position="22"/>
    </location>
</feature>
<gene>
    <name evidence="8" type="ORF">FHQ09_14340</name>
</gene>
<dbReference type="Gene3D" id="3.40.960.10">
    <property type="entry name" value="VSR Endonuclease"/>
    <property type="match status" value="1"/>
</dbReference>
<evidence type="ECO:0000256" key="4">
    <source>
        <dbReference type="ARBA" id="ARBA00022801"/>
    </source>
</evidence>
<evidence type="ECO:0000256" key="2">
    <source>
        <dbReference type="ARBA" id="ARBA00022759"/>
    </source>
</evidence>
<comment type="caution">
    <text evidence="8">The sequence shown here is derived from an EMBL/GenBank/DDBJ whole genome shotgun (WGS) entry which is preliminary data.</text>
</comment>
<dbReference type="PIRSF" id="PIRSF018267">
    <property type="entry name" value="VSR_endonuc"/>
    <property type="match status" value="1"/>
</dbReference>